<dbReference type="STRING" id="180332.GCA_000797495_00027"/>
<dbReference type="SUPFAM" id="SSF48452">
    <property type="entry name" value="TPR-like"/>
    <property type="match status" value="1"/>
</dbReference>
<keyword evidence="2" id="KW-0328">Glycosyltransferase</keyword>
<dbReference type="AlphaFoldDB" id="A0A4U8Q7A5"/>
<dbReference type="SUPFAM" id="SSF53448">
    <property type="entry name" value="Nucleotide-diphospho-sugar transferases"/>
    <property type="match status" value="1"/>
</dbReference>
<reference evidence="2 3" key="1">
    <citation type="journal article" date="2019" name="Anaerobe">
        <title>Detection of Robinsoniella peoriensis in multiple bone samples of a trauma patient.</title>
        <authorList>
            <person name="Schrottner P."/>
            <person name="Hartwich K."/>
            <person name="Bunk B."/>
            <person name="Schober I."/>
            <person name="Helbig S."/>
            <person name="Rudolph W.W."/>
            <person name="Gunzer F."/>
        </authorList>
    </citation>
    <scope>NUCLEOTIDE SEQUENCE [LARGE SCALE GENOMIC DNA]</scope>
    <source>
        <strain evidence="2 3">DSM 106044</strain>
    </source>
</reference>
<dbReference type="RefSeq" id="WP_027292951.1">
    <property type="nucleotide sequence ID" value="NZ_QGQD01000047.1"/>
</dbReference>
<dbReference type="SMART" id="SM00028">
    <property type="entry name" value="TPR"/>
    <property type="match status" value="3"/>
</dbReference>
<dbReference type="InterPro" id="IPR011990">
    <property type="entry name" value="TPR-like_helical_dom_sf"/>
</dbReference>
<dbReference type="EC" id="2.4.1.-" evidence="2"/>
<evidence type="ECO:0000313" key="2">
    <source>
        <dbReference type="EMBL" id="TLD00800.1"/>
    </source>
</evidence>
<protein>
    <submittedName>
        <fullName evidence="2">SPBc2 prophage-derived glycosyltransferase SunS</fullName>
        <ecNumber evidence="2">2.4.1.-</ecNumber>
    </submittedName>
</protein>
<dbReference type="CDD" id="cd02511">
    <property type="entry name" value="Beta4Glucosyltransferase"/>
    <property type="match status" value="1"/>
</dbReference>
<organism evidence="2 3">
    <name type="scientific">Robinsoniella peoriensis</name>
    <dbReference type="NCBI Taxonomy" id="180332"/>
    <lineage>
        <taxon>Bacteria</taxon>
        <taxon>Bacillati</taxon>
        <taxon>Bacillota</taxon>
        <taxon>Clostridia</taxon>
        <taxon>Lachnospirales</taxon>
        <taxon>Lachnospiraceae</taxon>
        <taxon>Robinsoniella</taxon>
    </lineage>
</organism>
<keyword evidence="3" id="KW-1185">Reference proteome</keyword>
<gene>
    <name evidence="2" type="primary">sunS</name>
    <name evidence="2" type="ORF">DSM106044_02376</name>
</gene>
<dbReference type="InterPro" id="IPR029044">
    <property type="entry name" value="Nucleotide-diphossugar_trans"/>
</dbReference>
<dbReference type="GO" id="GO:0016757">
    <property type="term" value="F:glycosyltransferase activity"/>
    <property type="evidence" value="ECO:0007669"/>
    <property type="project" value="UniProtKB-KW"/>
</dbReference>
<dbReference type="InterPro" id="IPR001173">
    <property type="entry name" value="Glyco_trans_2-like"/>
</dbReference>
<keyword evidence="2" id="KW-0808">Transferase</keyword>
<dbReference type="Pfam" id="PF00535">
    <property type="entry name" value="Glycos_transf_2"/>
    <property type="match status" value="1"/>
</dbReference>
<comment type="caution">
    <text evidence="2">The sequence shown here is derived from an EMBL/GenBank/DDBJ whole genome shotgun (WGS) entry which is preliminary data.</text>
</comment>
<feature type="domain" description="Glycosyltransferase 2-like" evidence="1">
    <location>
        <begin position="5"/>
        <end position="151"/>
    </location>
</feature>
<name>A0A4U8Q7A5_9FIRM</name>
<dbReference type="Gene3D" id="1.25.40.10">
    <property type="entry name" value="Tetratricopeptide repeat domain"/>
    <property type="match status" value="1"/>
</dbReference>
<accession>A0A4U8Q7A5</accession>
<evidence type="ECO:0000313" key="3">
    <source>
        <dbReference type="Proteomes" id="UP000306509"/>
    </source>
</evidence>
<proteinExistence type="predicted"/>
<dbReference type="PANTHER" id="PTHR43630">
    <property type="entry name" value="POLY-BETA-1,6-N-ACETYL-D-GLUCOSAMINE SYNTHASE"/>
    <property type="match status" value="1"/>
</dbReference>
<sequence length="356" mass="41718">MVTISVCMIVKNEECVLERCLSTVREIADELIIVDTGSTDATKEIAKKFTEQVYDFEWCDDFSKARNYSFSKASCEYCMWLDADDVLLQEDQDKLLELKKNLNPTVSVVMMKYNTAFDEDGKPIFTYYRERLLRRSDSFQWKGAIHEAISPSGLIEYSDIAISHRKLKVADPMRNLRIFQNMVNNGEVLVPREQFYYARELYYHGKYEESYGQFKEFLDGKQGWIENNISACQFMGYCDYQLGKPEEALSCYFRSFEYDEPRAEVCCDIGKHFLDLKQYQLAVYWYRLALSCKRVDDKGTFVQTDCYDFIPFIQLCVCFYALGDNEKAVMYNESAGKVRPNHPSYLSNKEFFGKRN</sequence>
<dbReference type="EMBL" id="QGQD01000047">
    <property type="protein sequence ID" value="TLD00800.1"/>
    <property type="molecule type" value="Genomic_DNA"/>
</dbReference>
<evidence type="ECO:0000259" key="1">
    <source>
        <dbReference type="Pfam" id="PF00535"/>
    </source>
</evidence>
<dbReference type="Proteomes" id="UP000306509">
    <property type="component" value="Unassembled WGS sequence"/>
</dbReference>
<dbReference type="InterPro" id="IPR019734">
    <property type="entry name" value="TPR_rpt"/>
</dbReference>
<dbReference type="Gene3D" id="3.90.550.10">
    <property type="entry name" value="Spore Coat Polysaccharide Biosynthesis Protein SpsA, Chain A"/>
    <property type="match status" value="1"/>
</dbReference>
<dbReference type="PANTHER" id="PTHR43630:SF2">
    <property type="entry name" value="GLYCOSYLTRANSFERASE"/>
    <property type="match status" value="1"/>
</dbReference>